<dbReference type="EMBL" id="GBXM01040827">
    <property type="protein sequence ID" value="JAH67750.1"/>
    <property type="molecule type" value="Transcribed_RNA"/>
</dbReference>
<dbReference type="AlphaFoldDB" id="A0A0E9URD5"/>
<evidence type="ECO:0000313" key="1">
    <source>
        <dbReference type="EMBL" id="JAH67750.1"/>
    </source>
</evidence>
<reference evidence="1" key="1">
    <citation type="submission" date="2014-11" db="EMBL/GenBank/DDBJ databases">
        <authorList>
            <person name="Amaro Gonzalez C."/>
        </authorList>
    </citation>
    <scope>NUCLEOTIDE SEQUENCE</scope>
</reference>
<name>A0A0E9URD5_ANGAN</name>
<accession>A0A0E9URD5</accession>
<proteinExistence type="predicted"/>
<sequence length="40" mass="4707">MSQPNTTVPKSQIIYSYIIYIIYIPSESHNLLIVHCCFIY</sequence>
<organism evidence="1">
    <name type="scientific">Anguilla anguilla</name>
    <name type="common">European freshwater eel</name>
    <name type="synonym">Muraena anguilla</name>
    <dbReference type="NCBI Taxonomy" id="7936"/>
    <lineage>
        <taxon>Eukaryota</taxon>
        <taxon>Metazoa</taxon>
        <taxon>Chordata</taxon>
        <taxon>Craniata</taxon>
        <taxon>Vertebrata</taxon>
        <taxon>Euteleostomi</taxon>
        <taxon>Actinopterygii</taxon>
        <taxon>Neopterygii</taxon>
        <taxon>Teleostei</taxon>
        <taxon>Anguilliformes</taxon>
        <taxon>Anguillidae</taxon>
        <taxon>Anguilla</taxon>
    </lineage>
</organism>
<protein>
    <submittedName>
        <fullName evidence="1">Uncharacterized protein</fullName>
    </submittedName>
</protein>
<reference evidence="1" key="2">
    <citation type="journal article" date="2015" name="Fish Shellfish Immunol.">
        <title>Early steps in the European eel (Anguilla anguilla)-Vibrio vulnificus interaction in the gills: Role of the RtxA13 toxin.</title>
        <authorList>
            <person name="Callol A."/>
            <person name="Pajuelo D."/>
            <person name="Ebbesson L."/>
            <person name="Teles M."/>
            <person name="MacKenzie S."/>
            <person name="Amaro C."/>
        </authorList>
    </citation>
    <scope>NUCLEOTIDE SEQUENCE</scope>
</reference>